<accession>A0AAD6SG57</accession>
<comment type="caution">
    <text evidence="2">The sequence shown here is derived from an EMBL/GenBank/DDBJ whole genome shotgun (WGS) entry which is preliminary data.</text>
</comment>
<evidence type="ECO:0000256" key="1">
    <source>
        <dbReference type="SAM" id="MobiDB-lite"/>
    </source>
</evidence>
<gene>
    <name evidence="2" type="ORF">C8F04DRAFT_1400607</name>
</gene>
<evidence type="ECO:0000313" key="3">
    <source>
        <dbReference type="Proteomes" id="UP001218188"/>
    </source>
</evidence>
<feature type="region of interest" description="Disordered" evidence="1">
    <location>
        <begin position="992"/>
        <end position="1016"/>
    </location>
</feature>
<proteinExistence type="predicted"/>
<feature type="compositionally biased region" description="Basic residues" evidence="1">
    <location>
        <begin position="1287"/>
        <end position="1300"/>
    </location>
</feature>
<organism evidence="2 3">
    <name type="scientific">Mycena alexandri</name>
    <dbReference type="NCBI Taxonomy" id="1745969"/>
    <lineage>
        <taxon>Eukaryota</taxon>
        <taxon>Fungi</taxon>
        <taxon>Dikarya</taxon>
        <taxon>Basidiomycota</taxon>
        <taxon>Agaricomycotina</taxon>
        <taxon>Agaricomycetes</taxon>
        <taxon>Agaricomycetidae</taxon>
        <taxon>Agaricales</taxon>
        <taxon>Marasmiineae</taxon>
        <taxon>Mycenaceae</taxon>
        <taxon>Mycena</taxon>
    </lineage>
</organism>
<sequence>MENAPSWITSHGLQLYLMYDDSVTPDSPWTADNASATQLKAYRGYMLSDQYLGHPYFSLESPELWVKSKPFEAYMSTMYGSFEDYRGRRQDSTPFSSRAPSRVASSVAGSRASSQVSFIPSSRASSPISFISNAMSRPPSAISDHDFMETPQLDHDSEFLNLPTSEELLAPPVPDDQPAPNEGVGKGKAKRRAKAVGEFKITREHRVDVILDASTVESTWTVPRISTAIRIDLSKCDKLTLVDGRVLNLDTFIRSEDQDSWEGSGGHTAGDANTFGFFPDDLDKSILCRRCTFKCGGVDVCQLLDPDLFAGCERFEPDLEGMQDLWRHELDFNEQEAESVVGIIARFYTRIMNSTCRVKCAGVPVLVRLSNPYSGQTHFVGCSNWSRNQKGKHLYFAIPQNVNADDLRFAMEHDGLLPPTHQNSNKNKTCVLTVHPRVSLKNCRFSHVVNGRIIPARMERRDCPTRMLIFIPVVDTPATRNKAIVVLRNPHNHPMHPKIKPSAEDRIKLGAAVQAVGLTGLTGMKLLNAPSTSIVYDGNRVAEHSPAFASARKVRDFISAKKKEEYPHGMSWDGVVHRMSTREITLPILERYIHSVISKDDYRLVVTMQPQITMHIHRLLYLVIDYTFTRVQGDMDEWEIAGFLDRFGRRITFGSLYCDRKNRKAFKLLFAELFSTIKDITGETFQLAPFFPDAKCRIIMLDGEVAQGQGFGDFLVEYNNPEIRGITTRDPLKMLSFSLKTCGLHFERHIDELPIDISKAVIQRLKSILWLNTQEEIDEWHQFAAAQTHPDIQNWYRQKVANPWILPSVNKFLSEISSGNWDTTPNHSNLVETAHAGRNAETSKGVALLTGIEQSEQRDNILAAELVHCERDGVSRHRFNGVGEREKLSAQRKIWRMRKKAARNEQITGYEALKSERDDGFLENKQSLERQKILDGQIKLLQEEVKTDKRRTDLKEQINGLRRDVEEEKSGRREWTVRRTEIDNELDALRSGPLAGTRINGRRPTERPVGEPEPAVALPEAPAGAFRGEELDPDRNFFGVNQAELEYIGPPGGSTGSVERDPVTFAPDEHMSLFDGLENSSVVAGDPSTYTSDELMYFFNQSENDDTANTLPTYDLYGGYPMAQEGNWNAELATTLGNEFQDGVSLNQYAVGTFEDPLAATALDQHTLHRSTDLASDYSAQPGSLHLGMEHSANLESGAFDFLTRYLANTSATTSGLGDTNVDNSFPSLDNQLHNAGSTYALSHLAPVVASSPPTPVEESVTMEKKGTRKRKSEVDVNDIIPGGRGSRPRTKNAKVRADI</sequence>
<feature type="region of interest" description="Disordered" evidence="1">
    <location>
        <begin position="1250"/>
        <end position="1300"/>
    </location>
</feature>
<dbReference type="EMBL" id="JARJCM010000153">
    <property type="protein sequence ID" value="KAJ7025450.1"/>
    <property type="molecule type" value="Genomic_DNA"/>
</dbReference>
<name>A0AAD6SG57_9AGAR</name>
<feature type="region of interest" description="Disordered" evidence="1">
    <location>
        <begin position="170"/>
        <end position="191"/>
    </location>
</feature>
<evidence type="ECO:0000313" key="2">
    <source>
        <dbReference type="EMBL" id="KAJ7025450.1"/>
    </source>
</evidence>
<keyword evidence="3" id="KW-1185">Reference proteome</keyword>
<reference evidence="2" key="1">
    <citation type="submission" date="2023-03" db="EMBL/GenBank/DDBJ databases">
        <title>Massive genome expansion in bonnet fungi (Mycena s.s.) driven by repeated elements and novel gene families across ecological guilds.</title>
        <authorList>
            <consortium name="Lawrence Berkeley National Laboratory"/>
            <person name="Harder C.B."/>
            <person name="Miyauchi S."/>
            <person name="Viragh M."/>
            <person name="Kuo A."/>
            <person name="Thoen E."/>
            <person name="Andreopoulos B."/>
            <person name="Lu D."/>
            <person name="Skrede I."/>
            <person name="Drula E."/>
            <person name="Henrissat B."/>
            <person name="Morin E."/>
            <person name="Kohler A."/>
            <person name="Barry K."/>
            <person name="LaButti K."/>
            <person name="Morin E."/>
            <person name="Salamov A."/>
            <person name="Lipzen A."/>
            <person name="Mereny Z."/>
            <person name="Hegedus B."/>
            <person name="Baldrian P."/>
            <person name="Stursova M."/>
            <person name="Weitz H."/>
            <person name="Taylor A."/>
            <person name="Grigoriev I.V."/>
            <person name="Nagy L.G."/>
            <person name="Martin F."/>
            <person name="Kauserud H."/>
        </authorList>
    </citation>
    <scope>NUCLEOTIDE SEQUENCE</scope>
    <source>
        <strain evidence="2">CBHHK200</strain>
    </source>
</reference>
<dbReference type="Proteomes" id="UP001218188">
    <property type="component" value="Unassembled WGS sequence"/>
</dbReference>
<feature type="compositionally biased region" description="Low complexity" evidence="1">
    <location>
        <begin position="1250"/>
        <end position="1260"/>
    </location>
</feature>
<protein>
    <submittedName>
        <fullName evidence="2">Uncharacterized protein</fullName>
    </submittedName>
</protein>